<evidence type="ECO:0000313" key="2">
    <source>
        <dbReference type="EMBL" id="KAK1593927.1"/>
    </source>
</evidence>
<organism evidence="2 3">
    <name type="scientific">Colletotrichum navitas</name>
    <dbReference type="NCBI Taxonomy" id="681940"/>
    <lineage>
        <taxon>Eukaryota</taxon>
        <taxon>Fungi</taxon>
        <taxon>Dikarya</taxon>
        <taxon>Ascomycota</taxon>
        <taxon>Pezizomycotina</taxon>
        <taxon>Sordariomycetes</taxon>
        <taxon>Hypocreomycetidae</taxon>
        <taxon>Glomerellales</taxon>
        <taxon>Glomerellaceae</taxon>
        <taxon>Colletotrichum</taxon>
        <taxon>Colletotrichum graminicola species complex</taxon>
    </lineage>
</organism>
<evidence type="ECO:0008006" key="4">
    <source>
        <dbReference type="Google" id="ProtNLM"/>
    </source>
</evidence>
<dbReference type="Proteomes" id="UP001230504">
    <property type="component" value="Unassembled WGS sequence"/>
</dbReference>
<keyword evidence="1" id="KW-0732">Signal</keyword>
<gene>
    <name evidence="2" type="ORF">LY79DRAFT_550313</name>
</gene>
<dbReference type="RefSeq" id="XP_060415174.1">
    <property type="nucleotide sequence ID" value="XM_060557555.1"/>
</dbReference>
<evidence type="ECO:0000256" key="1">
    <source>
        <dbReference type="SAM" id="SignalP"/>
    </source>
</evidence>
<evidence type="ECO:0000313" key="3">
    <source>
        <dbReference type="Proteomes" id="UP001230504"/>
    </source>
</evidence>
<feature type="signal peptide" evidence="1">
    <location>
        <begin position="1"/>
        <end position="22"/>
    </location>
</feature>
<comment type="caution">
    <text evidence="2">The sequence shown here is derived from an EMBL/GenBank/DDBJ whole genome shotgun (WGS) entry which is preliminary data.</text>
</comment>
<name>A0AAD8V4G3_9PEZI</name>
<accession>A0AAD8V4G3</accession>
<protein>
    <recommendedName>
        <fullName evidence="4">Secreted protein</fullName>
    </recommendedName>
</protein>
<dbReference type="EMBL" id="JAHLJV010000022">
    <property type="protein sequence ID" value="KAK1593927.1"/>
    <property type="molecule type" value="Genomic_DNA"/>
</dbReference>
<dbReference type="GeneID" id="85441795"/>
<dbReference type="AlphaFoldDB" id="A0AAD8V4G3"/>
<proteinExistence type="predicted"/>
<keyword evidence="3" id="KW-1185">Reference proteome</keyword>
<feature type="chain" id="PRO_5041981240" description="Secreted protein" evidence="1">
    <location>
        <begin position="23"/>
        <end position="102"/>
    </location>
</feature>
<sequence>MELAWSCMAFFVFPVFQSSIAAGCGGEEGGFNMNHPTSSLPNGVEGVGWMGGWMGRIRSIRTGVRNRFESVDKAIVDGTALKVCNGLSTMIRPAACSRWFAR</sequence>
<reference evidence="2" key="1">
    <citation type="submission" date="2021-06" db="EMBL/GenBank/DDBJ databases">
        <title>Comparative genomics, transcriptomics and evolutionary studies reveal genomic signatures of adaptation to plant cell wall in hemibiotrophic fungi.</title>
        <authorList>
            <consortium name="DOE Joint Genome Institute"/>
            <person name="Baroncelli R."/>
            <person name="Diaz J.F."/>
            <person name="Benocci T."/>
            <person name="Peng M."/>
            <person name="Battaglia E."/>
            <person name="Haridas S."/>
            <person name="Andreopoulos W."/>
            <person name="Labutti K."/>
            <person name="Pangilinan J."/>
            <person name="Floch G.L."/>
            <person name="Makela M.R."/>
            <person name="Henrissat B."/>
            <person name="Grigoriev I.V."/>
            <person name="Crouch J.A."/>
            <person name="De Vries R.P."/>
            <person name="Sukno S.A."/>
            <person name="Thon M.R."/>
        </authorList>
    </citation>
    <scope>NUCLEOTIDE SEQUENCE</scope>
    <source>
        <strain evidence="2">CBS 125086</strain>
    </source>
</reference>